<organism evidence="2">
    <name type="scientific">uncultured Solirubrobacteraceae bacterium</name>
    <dbReference type="NCBI Taxonomy" id="1162706"/>
    <lineage>
        <taxon>Bacteria</taxon>
        <taxon>Bacillati</taxon>
        <taxon>Actinomycetota</taxon>
        <taxon>Thermoleophilia</taxon>
        <taxon>Solirubrobacterales</taxon>
        <taxon>Solirubrobacteraceae</taxon>
        <taxon>environmental samples</taxon>
    </lineage>
</organism>
<evidence type="ECO:0000313" key="2">
    <source>
        <dbReference type="EMBL" id="CAA9483307.1"/>
    </source>
</evidence>
<dbReference type="EMBL" id="CADCVL010000261">
    <property type="protein sequence ID" value="CAA9483307.1"/>
    <property type="molecule type" value="Genomic_DNA"/>
</dbReference>
<sequence length="50" mass="5356">AASPRERLKARSPALELRASRGAGWRREGSSASQHLAVRESRGCHTGGDL</sequence>
<evidence type="ECO:0000256" key="1">
    <source>
        <dbReference type="SAM" id="MobiDB-lite"/>
    </source>
</evidence>
<dbReference type="AlphaFoldDB" id="A0A6J4S245"/>
<reference evidence="2" key="1">
    <citation type="submission" date="2020-02" db="EMBL/GenBank/DDBJ databases">
        <authorList>
            <person name="Meier V. D."/>
        </authorList>
    </citation>
    <scope>NUCLEOTIDE SEQUENCE</scope>
    <source>
        <strain evidence="2">AVDCRST_MAG65</strain>
    </source>
</reference>
<name>A0A6J4S245_9ACTN</name>
<protein>
    <submittedName>
        <fullName evidence="2">Uncharacterized protein</fullName>
    </submittedName>
</protein>
<feature type="non-terminal residue" evidence="2">
    <location>
        <position position="50"/>
    </location>
</feature>
<accession>A0A6J4S245</accession>
<gene>
    <name evidence="2" type="ORF">AVDCRST_MAG65-1586</name>
</gene>
<feature type="non-terminal residue" evidence="2">
    <location>
        <position position="1"/>
    </location>
</feature>
<feature type="region of interest" description="Disordered" evidence="1">
    <location>
        <begin position="19"/>
        <end position="50"/>
    </location>
</feature>
<proteinExistence type="predicted"/>